<name>A0A2A5RV16_9LACT</name>
<accession>A0A2A5RV16</accession>
<keyword evidence="2" id="KW-1185">Reference proteome</keyword>
<dbReference type="Proteomes" id="UP000218282">
    <property type="component" value="Unassembled WGS sequence"/>
</dbReference>
<organism evidence="1 2">
    <name type="scientific">Pseudolactococcus piscium</name>
    <dbReference type="NCBI Taxonomy" id="1364"/>
    <lineage>
        <taxon>Bacteria</taxon>
        <taxon>Bacillati</taxon>
        <taxon>Bacillota</taxon>
        <taxon>Bacilli</taxon>
        <taxon>Lactobacillales</taxon>
        <taxon>Streptococcaceae</taxon>
        <taxon>Pseudolactococcus</taxon>
    </lineage>
</organism>
<comment type="caution">
    <text evidence="1">The sequence shown here is derived from an EMBL/GenBank/DDBJ whole genome shotgun (WGS) entry which is preliminary data.</text>
</comment>
<dbReference type="EMBL" id="JXJW01000023">
    <property type="protein sequence ID" value="PCS05040.1"/>
    <property type="molecule type" value="Genomic_DNA"/>
</dbReference>
<evidence type="ECO:0000313" key="2">
    <source>
        <dbReference type="Proteomes" id="UP000218282"/>
    </source>
</evidence>
<evidence type="ECO:0000313" key="1">
    <source>
        <dbReference type="EMBL" id="PCS05040.1"/>
    </source>
</evidence>
<dbReference type="AlphaFoldDB" id="A0A2A5RV16"/>
<gene>
    <name evidence="1" type="ORF">RU86_GL001309</name>
</gene>
<protein>
    <submittedName>
        <fullName evidence="1">Uncharacterized protein</fullName>
    </submittedName>
</protein>
<sequence>MRCHNQFLLYHIYRLDNDTDISFIASATAWQAGKSTG</sequence>
<reference evidence="1 2" key="1">
    <citation type="submission" date="2014-12" db="EMBL/GenBank/DDBJ databases">
        <title>Draft genome sequences of 10 type strains of Lactococcus.</title>
        <authorList>
            <person name="Sun Z."/>
            <person name="Zhong Z."/>
            <person name="Liu W."/>
            <person name="Zhang W."/>
            <person name="Zhang H."/>
        </authorList>
    </citation>
    <scope>NUCLEOTIDE SEQUENCE [LARGE SCALE GENOMIC DNA]</scope>
    <source>
        <strain evidence="1 2">DSM 6634</strain>
    </source>
</reference>
<proteinExistence type="predicted"/>